<name>A0A8J3PLG5_9ACTN</name>
<dbReference type="RefSeq" id="WP_168072965.1">
    <property type="nucleotide sequence ID" value="NZ_BAAAQJ010000008.1"/>
</dbReference>
<reference evidence="1" key="1">
    <citation type="submission" date="2021-01" db="EMBL/GenBank/DDBJ databases">
        <title>Whole genome shotgun sequence of Planosporangium flavigriseum NBRC 105377.</title>
        <authorList>
            <person name="Komaki H."/>
            <person name="Tamura T."/>
        </authorList>
    </citation>
    <scope>NUCLEOTIDE SEQUENCE</scope>
    <source>
        <strain evidence="1">NBRC 105377</strain>
    </source>
</reference>
<comment type="caution">
    <text evidence="1">The sequence shown here is derived from an EMBL/GenBank/DDBJ whole genome shotgun (WGS) entry which is preliminary data.</text>
</comment>
<evidence type="ECO:0000313" key="1">
    <source>
        <dbReference type="EMBL" id="GIG73787.1"/>
    </source>
</evidence>
<organism evidence="1 2">
    <name type="scientific">Planosporangium flavigriseum</name>
    <dbReference type="NCBI Taxonomy" id="373681"/>
    <lineage>
        <taxon>Bacteria</taxon>
        <taxon>Bacillati</taxon>
        <taxon>Actinomycetota</taxon>
        <taxon>Actinomycetes</taxon>
        <taxon>Micromonosporales</taxon>
        <taxon>Micromonosporaceae</taxon>
        <taxon>Planosporangium</taxon>
    </lineage>
</organism>
<keyword evidence="2" id="KW-1185">Reference proteome</keyword>
<gene>
    <name evidence="1" type="ORF">Pfl04_21910</name>
</gene>
<dbReference type="AlphaFoldDB" id="A0A8J3PLG5"/>
<dbReference type="Proteomes" id="UP000653674">
    <property type="component" value="Unassembled WGS sequence"/>
</dbReference>
<sequence length="212" mass="22161">MSDGLDRLLPPAATLLARVDAVLVAHGVPPAHPVTALLRKLGALPADVLDAISAWRPAPLRDAAADLRQTAEEYASLHGLLTAPAGWAGPTFEGFAAHQAALSEFLGEPGLEGRLLATAAYLDEVAEWLDRSRGELARSVADALGSAEAVRVHASGDAEAAVAIATRILEAAAEAYDRGQEIADRWAGRLDEISYRPPASTAALPNEIRVAL</sequence>
<proteinExistence type="predicted"/>
<accession>A0A8J3PLG5</accession>
<evidence type="ECO:0000313" key="2">
    <source>
        <dbReference type="Proteomes" id="UP000653674"/>
    </source>
</evidence>
<protein>
    <submittedName>
        <fullName evidence="1">Uncharacterized protein</fullName>
    </submittedName>
</protein>
<dbReference type="EMBL" id="BONU01000011">
    <property type="protein sequence ID" value="GIG73787.1"/>
    <property type="molecule type" value="Genomic_DNA"/>
</dbReference>